<dbReference type="AlphaFoldDB" id="A0A1Y6C8M7"/>
<organism evidence="2 3">
    <name type="scientific">Pseudobacteriovorax antillogorgiicola</name>
    <dbReference type="NCBI Taxonomy" id="1513793"/>
    <lineage>
        <taxon>Bacteria</taxon>
        <taxon>Pseudomonadati</taxon>
        <taxon>Bdellovibrionota</taxon>
        <taxon>Oligoflexia</taxon>
        <taxon>Oligoflexales</taxon>
        <taxon>Pseudobacteriovoracaceae</taxon>
        <taxon>Pseudobacteriovorax</taxon>
    </lineage>
</organism>
<proteinExistence type="predicted"/>
<name>A0A1Y6C8M7_9BACT</name>
<accession>A0A1Y6C8M7</accession>
<keyword evidence="3" id="KW-1185">Reference proteome</keyword>
<gene>
    <name evidence="2" type="ORF">SAMN06296036_11560</name>
</gene>
<dbReference type="EMBL" id="FWZT01000015">
    <property type="protein sequence ID" value="SMF49273.1"/>
    <property type="molecule type" value="Genomic_DNA"/>
</dbReference>
<dbReference type="RefSeq" id="WP_132319712.1">
    <property type="nucleotide sequence ID" value="NZ_FWZT01000015.1"/>
</dbReference>
<dbReference type="NCBIfam" id="TIGR02147">
    <property type="entry name" value="Fsuc_second"/>
    <property type="match status" value="1"/>
</dbReference>
<dbReference type="InterPro" id="IPR025537">
    <property type="entry name" value="DUF4423"/>
</dbReference>
<evidence type="ECO:0000259" key="1">
    <source>
        <dbReference type="Pfam" id="PF14394"/>
    </source>
</evidence>
<feature type="domain" description="DUF4423" evidence="1">
    <location>
        <begin position="123"/>
        <end position="281"/>
    </location>
</feature>
<evidence type="ECO:0000313" key="3">
    <source>
        <dbReference type="Proteomes" id="UP000192907"/>
    </source>
</evidence>
<protein>
    <submittedName>
        <fullName evidence="2">TIGR02147 family protein</fullName>
    </submittedName>
</protein>
<dbReference type="STRING" id="1513793.SAMN06296036_11560"/>
<dbReference type="OrthoDB" id="5292448at2"/>
<reference evidence="3" key="1">
    <citation type="submission" date="2017-04" db="EMBL/GenBank/DDBJ databases">
        <authorList>
            <person name="Varghese N."/>
            <person name="Submissions S."/>
        </authorList>
    </citation>
    <scope>NUCLEOTIDE SEQUENCE [LARGE SCALE GENOMIC DNA]</scope>
    <source>
        <strain evidence="3">RKEM611</strain>
    </source>
</reference>
<evidence type="ECO:0000313" key="2">
    <source>
        <dbReference type="EMBL" id="SMF49273.1"/>
    </source>
</evidence>
<dbReference type="InterPro" id="IPR011873">
    <property type="entry name" value="CHP02147"/>
</dbReference>
<dbReference type="Pfam" id="PF14394">
    <property type="entry name" value="DUF4423"/>
    <property type="match status" value="1"/>
</dbReference>
<sequence length="290" mass="33502">MNQDLMDMLKQKVSPLDYLDYRQYLDAVYQIVKSKLNRYSYIRFSEDLGFSRTNVLHLIIKGKRPLTSKAASKVIAALQLSGPEKKYFVNLVKYQNARQPQSRENLFQELLQIKSKVLSQPESQSQLEFFSEWFHVIIYQMTFMADFNADPSYIAKAVKPNIRPEQARKSLQLLKSLKLIEDNPETGRLEPTKLRVTTGDEVASIAVTRYHQRMIDLGKESITSVPDQERDISSVSISIPMTLLPSLKEEISVFRKKILALADQKRNQCDEVYQMNIQLFPTTDLNKGDK</sequence>
<dbReference type="Proteomes" id="UP000192907">
    <property type="component" value="Unassembled WGS sequence"/>
</dbReference>